<dbReference type="GO" id="GO:0005524">
    <property type="term" value="F:ATP binding"/>
    <property type="evidence" value="ECO:0007669"/>
    <property type="project" value="UniProtKB-UniRule"/>
</dbReference>
<dbReference type="PROSITE" id="PS00108">
    <property type="entry name" value="PROTEIN_KINASE_ST"/>
    <property type="match status" value="1"/>
</dbReference>
<keyword evidence="1 3" id="KW-0547">Nucleotide-binding</keyword>
<keyword evidence="2 3" id="KW-0067">ATP-binding</keyword>
<dbReference type="Proteomes" id="UP000626109">
    <property type="component" value="Unassembled WGS sequence"/>
</dbReference>
<feature type="transmembrane region" description="Helical" evidence="5">
    <location>
        <begin position="443"/>
        <end position="467"/>
    </location>
</feature>
<proteinExistence type="predicted"/>
<evidence type="ECO:0000256" key="4">
    <source>
        <dbReference type="SAM" id="MobiDB-lite"/>
    </source>
</evidence>
<dbReference type="InterPro" id="IPR051681">
    <property type="entry name" value="Ser/Thr_Kinases-Pseudokinases"/>
</dbReference>
<organism evidence="7 8">
    <name type="scientific">Polarella glacialis</name>
    <name type="common">Dinoflagellate</name>
    <dbReference type="NCBI Taxonomy" id="89957"/>
    <lineage>
        <taxon>Eukaryota</taxon>
        <taxon>Sar</taxon>
        <taxon>Alveolata</taxon>
        <taxon>Dinophyceae</taxon>
        <taxon>Suessiales</taxon>
        <taxon>Suessiaceae</taxon>
        <taxon>Polarella</taxon>
    </lineage>
</organism>
<keyword evidence="5" id="KW-1133">Transmembrane helix</keyword>
<dbReference type="InterPro" id="IPR017441">
    <property type="entry name" value="Protein_kinase_ATP_BS"/>
</dbReference>
<sequence>MEDLPDALIIRVLTFTACLGDLVRAAAISRCWRTAALQSHELHGVRESLARSLCAPRAVLRLQLLPTSRSFDWLEFCGRQLRLQTALAGRYMGNVTPENLPRSTSADDFDWDEQHFAMAELHPASLADDCCGTCQLQLFADSSVCEELSGWKEWLVLDRRHPLDSLLWEQVSRRCEEEVAEARWEDGDLHCGVRGAFDFRPAVDPGFLDLSPLVLVLCSPAGVSSSSWTAWCPRLYSPCAWMMPKRESLLERLDHAAEFRHEATVAALTLGRQLERPIRYEVLEALAATAVQPSASQPSEGAPGGRRKGGPRRSVASQKPKKVVEPRDMRSGRNSKGLNLFVPRRKVSDGELEAAFKDDLQPQVLKSIIGTSLVVILMCIFGLNTDFQNQSAWDMAFSGGPGLLQDPRYLYYGAHVFQLAVASIIGALALLRIRFAWLRSLDWELVVTAYGIVVLVGLYFLSGWYVAALYGAPLGRKLGCSCDEHSIILESSIVLWALTVAVPVRCCRLWLFPATAAITYVVFRSAEGAPDPFAVQLLLPQLLSLCFFSMYGARRHERHAREKWLGQRQLLAQAAVLEDHAAIKKAMERLAGTLSDIVVELNADLTVKNTGSVVHDSFFMTSVGGLYFPEELASPADKDRLLDLFGRARLSGVLESCPMQLKRGKGPGFEGQVMVVAVASEMPMYLVGIREDSEYQRCVMPAQEDIFAPAREELGRVTQMSDLTSQGCLSVNNSTAFTERTGRTERIFADLARINSPLGPEHEAVQKRLEQVCRLGCAEHWLLDWEELEFPQTQQQLGCGSFGEVILAELHGTQVAFKAPRGANAFSSSSLALSVKTLPSFTNELRMLRRLRHPNIVLFHGALIDPEDGYLALVSEFVEGPTLEHAVRRKSPALNVAARWRVLLDVSKALRFMHAQEPAVLHGDLKGSNVMLEQHRGMQAKLLDFGLSRLQTSGMRPMGGSFNWRAPELFRSYGQEATPAADVFSFGRLAFLTFTGLFPFYGAPPDLPLDSYSWAQCEALWALSWPADHQVPGIRQISEDCNNVDPLKRPTMAQVQKEIKRQLDVLLHQSQPCDESATLAVSKNTGDGNAPRGRSCCQSLSL</sequence>
<gene>
    <name evidence="7" type="ORF">PGLA2088_LOCUS27185</name>
</gene>
<evidence type="ECO:0000256" key="2">
    <source>
        <dbReference type="ARBA" id="ARBA00022840"/>
    </source>
</evidence>
<evidence type="ECO:0000313" key="7">
    <source>
        <dbReference type="EMBL" id="CAE8690961.1"/>
    </source>
</evidence>
<name>A0A813K4F4_POLGL</name>
<feature type="transmembrane region" description="Helical" evidence="5">
    <location>
        <begin position="409"/>
        <end position="431"/>
    </location>
</feature>
<feature type="region of interest" description="Disordered" evidence="4">
    <location>
        <begin position="293"/>
        <end position="336"/>
    </location>
</feature>
<dbReference type="EMBL" id="CAJNNW010027346">
    <property type="protein sequence ID" value="CAE8690961.1"/>
    <property type="molecule type" value="Genomic_DNA"/>
</dbReference>
<comment type="caution">
    <text evidence="7">The sequence shown here is derived from an EMBL/GenBank/DDBJ whole genome shotgun (WGS) entry which is preliminary data.</text>
</comment>
<dbReference type="InterPro" id="IPR011009">
    <property type="entry name" value="Kinase-like_dom_sf"/>
</dbReference>
<dbReference type="InterPro" id="IPR000719">
    <property type="entry name" value="Prot_kinase_dom"/>
</dbReference>
<dbReference type="Gene3D" id="1.10.510.10">
    <property type="entry name" value="Transferase(Phosphotransferase) domain 1"/>
    <property type="match status" value="1"/>
</dbReference>
<reference evidence="7" key="1">
    <citation type="submission" date="2021-02" db="EMBL/GenBank/DDBJ databases">
        <authorList>
            <person name="Dougan E. K."/>
            <person name="Rhodes N."/>
            <person name="Thang M."/>
            <person name="Chan C."/>
        </authorList>
    </citation>
    <scope>NUCLEOTIDE SEQUENCE</scope>
</reference>
<evidence type="ECO:0000256" key="3">
    <source>
        <dbReference type="PROSITE-ProRule" id="PRU10141"/>
    </source>
</evidence>
<dbReference type="PROSITE" id="PS50011">
    <property type="entry name" value="PROTEIN_KINASE_DOM"/>
    <property type="match status" value="1"/>
</dbReference>
<evidence type="ECO:0000259" key="6">
    <source>
        <dbReference type="PROSITE" id="PS50011"/>
    </source>
</evidence>
<keyword evidence="5" id="KW-0812">Transmembrane</keyword>
<protein>
    <recommendedName>
        <fullName evidence="6">Protein kinase domain-containing protein</fullName>
    </recommendedName>
</protein>
<feature type="compositionally biased region" description="Basic and acidic residues" evidence="4">
    <location>
        <begin position="322"/>
        <end position="331"/>
    </location>
</feature>
<accession>A0A813K4F4</accession>
<dbReference type="InterPro" id="IPR008271">
    <property type="entry name" value="Ser/Thr_kinase_AS"/>
</dbReference>
<dbReference type="PROSITE" id="PS00107">
    <property type="entry name" value="PROTEIN_KINASE_ATP"/>
    <property type="match status" value="1"/>
</dbReference>
<dbReference type="SMART" id="SM00220">
    <property type="entry name" value="S_TKc"/>
    <property type="match status" value="1"/>
</dbReference>
<dbReference type="PANTHER" id="PTHR44329:SF289">
    <property type="entry name" value="SERINE_THREONINE-PROTEIN KINASE VIK"/>
    <property type="match status" value="1"/>
</dbReference>
<dbReference type="GO" id="GO:0004674">
    <property type="term" value="F:protein serine/threonine kinase activity"/>
    <property type="evidence" value="ECO:0007669"/>
    <property type="project" value="TreeGrafter"/>
</dbReference>
<dbReference type="Pfam" id="PF00069">
    <property type="entry name" value="Pkinase"/>
    <property type="match status" value="1"/>
</dbReference>
<keyword evidence="5" id="KW-0472">Membrane</keyword>
<dbReference type="PANTHER" id="PTHR44329">
    <property type="entry name" value="SERINE/THREONINE-PROTEIN KINASE TNNI3K-RELATED"/>
    <property type="match status" value="1"/>
</dbReference>
<feature type="binding site" evidence="3">
    <location>
        <position position="818"/>
    </location>
    <ligand>
        <name>ATP</name>
        <dbReference type="ChEBI" id="CHEBI:30616"/>
    </ligand>
</feature>
<feature type="domain" description="Protein kinase" evidence="6">
    <location>
        <begin position="791"/>
        <end position="1067"/>
    </location>
</feature>
<evidence type="ECO:0000256" key="5">
    <source>
        <dbReference type="SAM" id="Phobius"/>
    </source>
</evidence>
<evidence type="ECO:0000313" key="8">
    <source>
        <dbReference type="Proteomes" id="UP000626109"/>
    </source>
</evidence>
<evidence type="ECO:0000256" key="1">
    <source>
        <dbReference type="ARBA" id="ARBA00022741"/>
    </source>
</evidence>
<dbReference type="AlphaFoldDB" id="A0A813K4F4"/>
<dbReference type="SUPFAM" id="SSF56112">
    <property type="entry name" value="Protein kinase-like (PK-like)"/>
    <property type="match status" value="1"/>
</dbReference>